<keyword evidence="1" id="KW-1133">Transmembrane helix</keyword>
<proteinExistence type="predicted"/>
<keyword evidence="3" id="KW-1185">Reference proteome</keyword>
<organism evidence="2 3">
    <name type="scientific">Sphingobacterium corticibacter</name>
    <dbReference type="NCBI Taxonomy" id="2171749"/>
    <lineage>
        <taxon>Bacteria</taxon>
        <taxon>Pseudomonadati</taxon>
        <taxon>Bacteroidota</taxon>
        <taxon>Sphingobacteriia</taxon>
        <taxon>Sphingobacteriales</taxon>
        <taxon>Sphingobacteriaceae</taxon>
        <taxon>Sphingobacterium</taxon>
    </lineage>
</organism>
<dbReference type="RefSeq" id="WP_116775997.1">
    <property type="nucleotide sequence ID" value="NZ_QDKG01000003.1"/>
</dbReference>
<comment type="caution">
    <text evidence="2">The sequence shown here is derived from an EMBL/GenBank/DDBJ whole genome shotgun (WGS) entry which is preliminary data.</text>
</comment>
<keyword evidence="1" id="KW-0812">Transmembrane</keyword>
<accession>A0A2T8HJC2</accession>
<evidence type="ECO:0008006" key="4">
    <source>
        <dbReference type="Google" id="ProtNLM"/>
    </source>
</evidence>
<evidence type="ECO:0000313" key="3">
    <source>
        <dbReference type="Proteomes" id="UP000245627"/>
    </source>
</evidence>
<dbReference type="AlphaFoldDB" id="A0A2T8HJC2"/>
<reference evidence="2 3" key="1">
    <citation type="submission" date="2018-04" db="EMBL/GenBank/DDBJ databases">
        <title>Sphingobacterium cortibacter sp. nov.</title>
        <authorList>
            <person name="Li Y."/>
        </authorList>
    </citation>
    <scope>NUCLEOTIDE SEQUENCE [LARGE SCALE GENOMIC DNA]</scope>
    <source>
        <strain evidence="2 3">2c-3</strain>
    </source>
</reference>
<dbReference type="Proteomes" id="UP000245627">
    <property type="component" value="Unassembled WGS sequence"/>
</dbReference>
<protein>
    <recommendedName>
        <fullName evidence="4">Import component protein</fullName>
    </recommendedName>
</protein>
<gene>
    <name evidence="2" type="ORF">DC487_10905</name>
</gene>
<name>A0A2T8HJC2_9SPHI</name>
<feature type="transmembrane region" description="Helical" evidence="1">
    <location>
        <begin position="62"/>
        <end position="85"/>
    </location>
</feature>
<evidence type="ECO:0000256" key="1">
    <source>
        <dbReference type="SAM" id="Phobius"/>
    </source>
</evidence>
<sequence>MNSKTQSILSYLGILWLIAYFLGKDQRDSLSLYHLKQGFGLLLTGVIINAVGYILVSVVTALAFVINIIGIIFLIFIVLGVLNAVNEVRKPLPLIGHLFENQFSFLD</sequence>
<dbReference type="OrthoDB" id="6400719at2"/>
<dbReference type="EMBL" id="QDKG01000003">
    <property type="protein sequence ID" value="PVH25412.1"/>
    <property type="molecule type" value="Genomic_DNA"/>
</dbReference>
<feature type="transmembrane region" description="Helical" evidence="1">
    <location>
        <begin position="35"/>
        <end position="56"/>
    </location>
</feature>
<evidence type="ECO:0000313" key="2">
    <source>
        <dbReference type="EMBL" id="PVH25412.1"/>
    </source>
</evidence>
<feature type="transmembrane region" description="Helical" evidence="1">
    <location>
        <begin position="6"/>
        <end position="23"/>
    </location>
</feature>
<keyword evidence="1" id="KW-0472">Membrane</keyword>